<dbReference type="GO" id="GO:0005506">
    <property type="term" value="F:iron ion binding"/>
    <property type="evidence" value="ECO:0007669"/>
    <property type="project" value="InterPro"/>
</dbReference>
<keyword evidence="10" id="KW-0732">Signal</keyword>
<evidence type="ECO:0000256" key="7">
    <source>
        <dbReference type="ARBA" id="ARBA00023004"/>
    </source>
</evidence>
<dbReference type="PANTHER" id="PTHR33751:SF9">
    <property type="entry name" value="CYTOCHROME C4"/>
    <property type="match status" value="1"/>
</dbReference>
<evidence type="ECO:0000256" key="5">
    <source>
        <dbReference type="ARBA" id="ARBA00022764"/>
    </source>
</evidence>
<evidence type="ECO:0000259" key="11">
    <source>
        <dbReference type="PROSITE" id="PS51007"/>
    </source>
</evidence>
<gene>
    <name evidence="12" type="ORF">EV148_10540</name>
</gene>
<feature type="domain" description="Cytochrome c" evidence="11">
    <location>
        <begin position="125"/>
        <end position="223"/>
    </location>
</feature>
<proteinExistence type="predicted"/>
<protein>
    <submittedName>
        <fullName evidence="12">Cytochrome c553</fullName>
    </submittedName>
</protein>
<comment type="caution">
    <text evidence="12">The sequence shown here is derived from an EMBL/GenBank/DDBJ whole genome shotgun (WGS) entry which is preliminary data.</text>
</comment>
<dbReference type="AlphaFoldDB" id="A0A4R2I8G5"/>
<feature type="binding site" description="axial binding residue" evidence="9">
    <location>
        <position position="94"/>
    </location>
    <ligand>
        <name>heme c</name>
        <dbReference type="ChEBI" id="CHEBI:61717"/>
        <label>1</label>
    </ligand>
    <ligandPart>
        <name>Fe</name>
        <dbReference type="ChEBI" id="CHEBI:18248"/>
    </ligandPart>
</feature>
<evidence type="ECO:0000256" key="3">
    <source>
        <dbReference type="ARBA" id="ARBA00022617"/>
    </source>
</evidence>
<evidence type="ECO:0000256" key="10">
    <source>
        <dbReference type="SAM" id="SignalP"/>
    </source>
</evidence>
<feature type="chain" id="PRO_5020901556" evidence="10">
    <location>
        <begin position="25"/>
        <end position="224"/>
    </location>
</feature>
<comment type="subcellular location">
    <subcellularLocation>
        <location evidence="1">Periplasm</location>
    </subcellularLocation>
</comment>
<feature type="domain" description="Cytochrome c" evidence="11">
    <location>
        <begin position="39"/>
        <end position="117"/>
    </location>
</feature>
<dbReference type="PROSITE" id="PS51007">
    <property type="entry name" value="CYTC"/>
    <property type="match status" value="2"/>
</dbReference>
<keyword evidence="2" id="KW-0813">Transport</keyword>
<name>A0A4R2I8G5_9GAMM</name>
<evidence type="ECO:0000256" key="8">
    <source>
        <dbReference type="PIRSR" id="PIRSR000005-1"/>
    </source>
</evidence>
<keyword evidence="6" id="KW-0249">Electron transport</keyword>
<dbReference type="SUPFAM" id="SSF46626">
    <property type="entry name" value="Cytochrome c"/>
    <property type="match status" value="2"/>
</dbReference>
<dbReference type="OrthoDB" id="9773456at2"/>
<dbReference type="InterPro" id="IPR009056">
    <property type="entry name" value="Cyt_c-like_dom"/>
</dbReference>
<dbReference type="PANTHER" id="PTHR33751">
    <property type="entry name" value="CBB3-TYPE CYTOCHROME C OXIDASE SUBUNIT FIXP"/>
    <property type="match status" value="1"/>
</dbReference>
<dbReference type="RefSeq" id="WP_131997596.1">
    <property type="nucleotide sequence ID" value="NZ_JACGXM010000003.1"/>
</dbReference>
<keyword evidence="13" id="KW-1185">Reference proteome</keyword>
<feature type="binding site" description="covalent" evidence="8">
    <location>
        <position position="146"/>
    </location>
    <ligand>
        <name>heme c</name>
        <dbReference type="ChEBI" id="CHEBI:61717"/>
        <label>2</label>
    </ligand>
</feature>
<feature type="binding site" description="covalent" evidence="8">
    <location>
        <position position="149"/>
    </location>
    <ligand>
        <name>heme c</name>
        <dbReference type="ChEBI" id="CHEBI:61717"/>
        <label>2</label>
    </ligand>
</feature>
<evidence type="ECO:0000256" key="4">
    <source>
        <dbReference type="ARBA" id="ARBA00022723"/>
    </source>
</evidence>
<accession>A0A4R2I8G5</accession>
<evidence type="ECO:0000256" key="9">
    <source>
        <dbReference type="PIRSR" id="PIRSR000005-2"/>
    </source>
</evidence>
<dbReference type="GO" id="GO:0042597">
    <property type="term" value="C:periplasmic space"/>
    <property type="evidence" value="ECO:0007669"/>
    <property type="project" value="UniProtKB-SubCell"/>
</dbReference>
<feature type="signal peptide" evidence="10">
    <location>
        <begin position="1"/>
        <end position="24"/>
    </location>
</feature>
<evidence type="ECO:0000256" key="2">
    <source>
        <dbReference type="ARBA" id="ARBA00022448"/>
    </source>
</evidence>
<dbReference type="Gene3D" id="1.10.760.10">
    <property type="entry name" value="Cytochrome c-like domain"/>
    <property type="match status" value="2"/>
</dbReference>
<comment type="PTM">
    <text evidence="8">Binds 2 heme c groups covalently per subunit.</text>
</comment>
<feature type="binding site" description="covalent" evidence="8">
    <location>
        <position position="54"/>
    </location>
    <ligand>
        <name>heme c</name>
        <dbReference type="ChEBI" id="CHEBI:61717"/>
        <label>1</label>
    </ligand>
</feature>
<feature type="binding site" description="axial binding residue" evidence="9">
    <location>
        <position position="200"/>
    </location>
    <ligand>
        <name>heme c</name>
        <dbReference type="ChEBI" id="CHEBI:61717"/>
        <label>2</label>
    </ligand>
    <ligandPart>
        <name>Fe</name>
        <dbReference type="ChEBI" id="CHEBI:18248"/>
    </ligandPart>
</feature>
<dbReference type="InterPro" id="IPR050597">
    <property type="entry name" value="Cytochrome_c_Oxidase_Subunit"/>
</dbReference>
<keyword evidence="5" id="KW-0574">Periplasm</keyword>
<feature type="binding site" description="axial binding residue" evidence="9">
    <location>
        <position position="55"/>
    </location>
    <ligand>
        <name>heme c</name>
        <dbReference type="ChEBI" id="CHEBI:61717"/>
        <label>1</label>
    </ligand>
    <ligandPart>
        <name>Fe</name>
        <dbReference type="ChEBI" id="CHEBI:18248"/>
    </ligandPart>
</feature>
<keyword evidence="4 9" id="KW-0479">Metal-binding</keyword>
<dbReference type="EMBL" id="SLWQ01000005">
    <property type="protein sequence ID" value="TCO40246.1"/>
    <property type="molecule type" value="Genomic_DNA"/>
</dbReference>
<dbReference type="GO" id="GO:0009055">
    <property type="term" value="F:electron transfer activity"/>
    <property type="evidence" value="ECO:0007669"/>
    <property type="project" value="InterPro"/>
</dbReference>
<dbReference type="InterPro" id="IPR024167">
    <property type="entry name" value="Cytochrome_c4-like"/>
</dbReference>
<sequence length="224" mass="23258">MTAIERVIRILLGGALLAAPLAHASDDLIDLRDAPPVRGDAVAGKAKAAVCSACHGPLGVAVVPTFPNLAGQKADYLYWRLVTFKRAGDADSPMTAQVAHLDDAAMRDLAAWFASLEPAAGTNGAAGMPGATIYRDGDPARGVPPCQGCHGLDARARVGADDAARARLYPVLRGQHAAYLADRLEDLATHPPHTSTAHVMAPIARTLDAASIEAITHWLEAGAP</sequence>
<feature type="binding site" description="covalent" evidence="8">
    <location>
        <position position="51"/>
    </location>
    <ligand>
        <name>heme c</name>
        <dbReference type="ChEBI" id="CHEBI:61717"/>
        <label>1</label>
    </ligand>
</feature>
<evidence type="ECO:0000256" key="1">
    <source>
        <dbReference type="ARBA" id="ARBA00004418"/>
    </source>
</evidence>
<keyword evidence="3 8" id="KW-0349">Heme</keyword>
<dbReference type="PIRSF" id="PIRSF000005">
    <property type="entry name" value="Cytochrome_c4"/>
    <property type="match status" value="1"/>
</dbReference>
<keyword evidence="7 9" id="KW-0408">Iron</keyword>
<reference evidence="12 13" key="1">
    <citation type="journal article" date="2015" name="Stand. Genomic Sci.">
        <title>Genomic Encyclopedia of Bacterial and Archaeal Type Strains, Phase III: the genomes of soil and plant-associated and newly described type strains.</title>
        <authorList>
            <person name="Whitman W.B."/>
            <person name="Woyke T."/>
            <person name="Klenk H.P."/>
            <person name="Zhou Y."/>
            <person name="Lilburn T.G."/>
            <person name="Beck B.J."/>
            <person name="De Vos P."/>
            <person name="Vandamme P."/>
            <person name="Eisen J.A."/>
            <person name="Garrity G."/>
            <person name="Hugenholtz P."/>
            <person name="Kyrpides N.C."/>
        </authorList>
    </citation>
    <scope>NUCLEOTIDE SEQUENCE [LARGE SCALE GENOMIC DNA]</scope>
    <source>
        <strain evidence="12 13">A3</strain>
    </source>
</reference>
<organism evidence="12 13">
    <name type="scientific">Dokdonella fugitiva</name>
    <dbReference type="NCBI Taxonomy" id="328517"/>
    <lineage>
        <taxon>Bacteria</taxon>
        <taxon>Pseudomonadati</taxon>
        <taxon>Pseudomonadota</taxon>
        <taxon>Gammaproteobacteria</taxon>
        <taxon>Lysobacterales</taxon>
        <taxon>Rhodanobacteraceae</taxon>
        <taxon>Dokdonella</taxon>
    </lineage>
</organism>
<evidence type="ECO:0000313" key="12">
    <source>
        <dbReference type="EMBL" id="TCO40246.1"/>
    </source>
</evidence>
<dbReference type="InterPro" id="IPR036909">
    <property type="entry name" value="Cyt_c-like_dom_sf"/>
</dbReference>
<dbReference type="Pfam" id="PF00034">
    <property type="entry name" value="Cytochrom_C"/>
    <property type="match status" value="1"/>
</dbReference>
<feature type="binding site" description="axial binding residue" evidence="9">
    <location>
        <position position="150"/>
    </location>
    <ligand>
        <name>heme c</name>
        <dbReference type="ChEBI" id="CHEBI:61717"/>
        <label>2</label>
    </ligand>
    <ligandPart>
        <name>Fe</name>
        <dbReference type="ChEBI" id="CHEBI:18248"/>
    </ligandPart>
</feature>
<evidence type="ECO:0000256" key="6">
    <source>
        <dbReference type="ARBA" id="ARBA00022982"/>
    </source>
</evidence>
<evidence type="ECO:0000313" key="13">
    <source>
        <dbReference type="Proteomes" id="UP000294862"/>
    </source>
</evidence>
<dbReference type="Proteomes" id="UP000294862">
    <property type="component" value="Unassembled WGS sequence"/>
</dbReference>
<dbReference type="GO" id="GO:0020037">
    <property type="term" value="F:heme binding"/>
    <property type="evidence" value="ECO:0007669"/>
    <property type="project" value="InterPro"/>
</dbReference>